<dbReference type="InterPro" id="IPR005467">
    <property type="entry name" value="His_kinase_dom"/>
</dbReference>
<dbReference type="EMBL" id="JABUBU010000003">
    <property type="protein sequence ID" value="MBY6366578.1"/>
    <property type="molecule type" value="Genomic_DNA"/>
</dbReference>
<dbReference type="CDD" id="cd16917">
    <property type="entry name" value="HATPase_UhpB-NarQ-NarX-like"/>
    <property type="match status" value="1"/>
</dbReference>
<keyword evidence="1" id="KW-0808">Transferase</keyword>
<evidence type="ECO:0000313" key="7">
    <source>
        <dbReference type="Proteomes" id="UP000825228"/>
    </source>
</evidence>
<feature type="transmembrane region" description="Helical" evidence="4">
    <location>
        <begin position="30"/>
        <end position="50"/>
    </location>
</feature>
<proteinExistence type="predicted"/>
<sequence length="399" mass="42212">MAALPTSTQDVTAGADTSAADRIMRMFGRFIGAGYVFYLLVSIPVIVQTTTITRPWWTPVALVVFFGPGLALAVVAFVGPIRAITVLAAACVVGYLIGLATWPLGWTGTPFRESESVWFSYFPALAALGAAITTTPARVFLYLAVVTVGAQTANYTVREPVDRSPLIPDVVYGFGFGIIFVGAAVMAARTGRLLDRTRASSYAQAARSAALDARSVERRRFDGLIHDGVMSTLLAASRADAGDGVVRQAASTLAELDALRDDAGSTDDFDRDDVLAHLRAAAAAVDGSIPMAVHAPDTAADSYPAEAIRTVGAALAEALRNSVRHAGSARREVEVTVATDEVHVVVRDDGVGFDTDGVPAHRLGVRVSIVDRMSRLPGGSVEVRSAPGEGTRVDLWWRR</sequence>
<feature type="transmembrane region" description="Helical" evidence="4">
    <location>
        <begin position="84"/>
        <end position="104"/>
    </location>
</feature>
<evidence type="ECO:0000256" key="4">
    <source>
        <dbReference type="SAM" id="Phobius"/>
    </source>
</evidence>
<evidence type="ECO:0000259" key="5">
    <source>
        <dbReference type="PROSITE" id="PS50109"/>
    </source>
</evidence>
<dbReference type="Proteomes" id="UP000825228">
    <property type="component" value="Unassembled WGS sequence"/>
</dbReference>
<dbReference type="GO" id="GO:0005524">
    <property type="term" value="F:ATP binding"/>
    <property type="evidence" value="ECO:0007669"/>
    <property type="project" value="UniProtKB-KW"/>
</dbReference>
<evidence type="ECO:0000256" key="3">
    <source>
        <dbReference type="ARBA" id="ARBA00023012"/>
    </source>
</evidence>
<dbReference type="InterPro" id="IPR003594">
    <property type="entry name" value="HATPase_dom"/>
</dbReference>
<reference evidence="6 7" key="1">
    <citation type="submission" date="2020-06" db="EMBL/GenBank/DDBJ databases">
        <title>Taxonomy, biology and ecology of Rhodococcus bacteria occurring in California pistachio and other woody hosts as revealed by genome sequence analyses.</title>
        <authorList>
            <person name="Gai Y."/>
            <person name="Riely B."/>
        </authorList>
    </citation>
    <scope>NUCLEOTIDE SEQUENCE [LARGE SCALE GENOMIC DNA]</scope>
    <source>
        <strain evidence="6 7">BP-281</strain>
    </source>
</reference>
<feature type="domain" description="Histidine kinase" evidence="5">
    <location>
        <begin position="314"/>
        <end position="399"/>
    </location>
</feature>
<name>A0ABS7P2G1_9NOCA</name>
<evidence type="ECO:0000256" key="1">
    <source>
        <dbReference type="ARBA" id="ARBA00022679"/>
    </source>
</evidence>
<keyword evidence="4" id="KW-0812">Transmembrane</keyword>
<dbReference type="RefSeq" id="WP_222683891.1">
    <property type="nucleotide sequence ID" value="NZ_JABUBT010000015.1"/>
</dbReference>
<feature type="transmembrane region" description="Helical" evidence="4">
    <location>
        <begin position="56"/>
        <end position="77"/>
    </location>
</feature>
<keyword evidence="7" id="KW-1185">Reference proteome</keyword>
<organism evidence="6 7">
    <name type="scientific">Rhodococcoides corynebacterioides</name>
    <dbReference type="NCBI Taxonomy" id="53972"/>
    <lineage>
        <taxon>Bacteria</taxon>
        <taxon>Bacillati</taxon>
        <taxon>Actinomycetota</taxon>
        <taxon>Actinomycetes</taxon>
        <taxon>Mycobacteriales</taxon>
        <taxon>Nocardiaceae</taxon>
        <taxon>Rhodococcoides</taxon>
    </lineage>
</organism>
<dbReference type="InterPro" id="IPR036890">
    <property type="entry name" value="HATPase_C_sf"/>
</dbReference>
<gene>
    <name evidence="6" type="ORF">HQ603_07420</name>
</gene>
<keyword evidence="2" id="KW-0418">Kinase</keyword>
<dbReference type="PANTHER" id="PTHR24421">
    <property type="entry name" value="NITRATE/NITRITE SENSOR PROTEIN NARX-RELATED"/>
    <property type="match status" value="1"/>
</dbReference>
<dbReference type="InterPro" id="IPR050482">
    <property type="entry name" value="Sensor_HK_TwoCompSys"/>
</dbReference>
<keyword evidence="4" id="KW-0472">Membrane</keyword>
<dbReference type="Gene3D" id="3.30.565.10">
    <property type="entry name" value="Histidine kinase-like ATPase, C-terminal domain"/>
    <property type="match status" value="1"/>
</dbReference>
<dbReference type="SUPFAM" id="SSF55874">
    <property type="entry name" value="ATPase domain of HSP90 chaperone/DNA topoisomerase II/histidine kinase"/>
    <property type="match status" value="1"/>
</dbReference>
<keyword evidence="6" id="KW-0547">Nucleotide-binding</keyword>
<dbReference type="Pfam" id="PF02518">
    <property type="entry name" value="HATPase_c"/>
    <property type="match status" value="1"/>
</dbReference>
<feature type="transmembrane region" description="Helical" evidence="4">
    <location>
        <begin position="170"/>
        <end position="188"/>
    </location>
</feature>
<dbReference type="PROSITE" id="PS50109">
    <property type="entry name" value="HIS_KIN"/>
    <property type="match status" value="1"/>
</dbReference>
<protein>
    <submittedName>
        <fullName evidence="6">ATP-binding protein</fullName>
    </submittedName>
</protein>
<accession>A0ABS7P2G1</accession>
<evidence type="ECO:0000313" key="6">
    <source>
        <dbReference type="EMBL" id="MBY6366578.1"/>
    </source>
</evidence>
<keyword evidence="4" id="KW-1133">Transmembrane helix</keyword>
<comment type="caution">
    <text evidence="6">The sequence shown here is derived from an EMBL/GenBank/DDBJ whole genome shotgun (WGS) entry which is preliminary data.</text>
</comment>
<evidence type="ECO:0000256" key="2">
    <source>
        <dbReference type="ARBA" id="ARBA00022777"/>
    </source>
</evidence>
<keyword evidence="3" id="KW-0902">Two-component regulatory system</keyword>
<keyword evidence="6" id="KW-0067">ATP-binding</keyword>